<reference evidence="2 3" key="1">
    <citation type="journal article" date="2014" name="Science">
        <title>Plant genetics. Early allopolyploid evolution in the post-Neolithic Brassica napus oilseed genome.</title>
        <authorList>
            <person name="Chalhoub B."/>
            <person name="Denoeud F."/>
            <person name="Liu S."/>
            <person name="Parkin I.A."/>
            <person name="Tang H."/>
            <person name="Wang X."/>
            <person name="Chiquet J."/>
            <person name="Belcram H."/>
            <person name="Tong C."/>
            <person name="Samans B."/>
            <person name="Correa M."/>
            <person name="Da Silva C."/>
            <person name="Just J."/>
            <person name="Falentin C."/>
            <person name="Koh C.S."/>
            <person name="Le Clainche I."/>
            <person name="Bernard M."/>
            <person name="Bento P."/>
            <person name="Noel B."/>
            <person name="Labadie K."/>
            <person name="Alberti A."/>
            <person name="Charles M."/>
            <person name="Arnaud D."/>
            <person name="Guo H."/>
            <person name="Daviaud C."/>
            <person name="Alamery S."/>
            <person name="Jabbari K."/>
            <person name="Zhao M."/>
            <person name="Edger P.P."/>
            <person name="Chelaifa H."/>
            <person name="Tack D."/>
            <person name="Lassalle G."/>
            <person name="Mestiri I."/>
            <person name="Schnel N."/>
            <person name="Le Paslier M.C."/>
            <person name="Fan G."/>
            <person name="Renault V."/>
            <person name="Bayer P.E."/>
            <person name="Golicz A.A."/>
            <person name="Manoli S."/>
            <person name="Lee T.H."/>
            <person name="Thi V.H."/>
            <person name="Chalabi S."/>
            <person name="Hu Q."/>
            <person name="Fan C."/>
            <person name="Tollenaere R."/>
            <person name="Lu Y."/>
            <person name="Battail C."/>
            <person name="Shen J."/>
            <person name="Sidebottom C.H."/>
            <person name="Wang X."/>
            <person name="Canaguier A."/>
            <person name="Chauveau A."/>
            <person name="Berard A."/>
            <person name="Deniot G."/>
            <person name="Guan M."/>
            <person name="Liu Z."/>
            <person name="Sun F."/>
            <person name="Lim Y.P."/>
            <person name="Lyons E."/>
            <person name="Town C.D."/>
            <person name="Bancroft I."/>
            <person name="Wang X."/>
            <person name="Meng J."/>
            <person name="Ma J."/>
            <person name="Pires J.C."/>
            <person name="King G.J."/>
            <person name="Brunel D."/>
            <person name="Delourme R."/>
            <person name="Renard M."/>
            <person name="Aury J.M."/>
            <person name="Adams K.L."/>
            <person name="Batley J."/>
            <person name="Snowdon R.J."/>
            <person name="Tost J."/>
            <person name="Edwards D."/>
            <person name="Zhou Y."/>
            <person name="Hua W."/>
            <person name="Sharpe A.G."/>
            <person name="Paterson A.H."/>
            <person name="Guan C."/>
            <person name="Wincker P."/>
        </authorList>
    </citation>
    <scope>NUCLEOTIDE SEQUENCE [LARGE SCALE GENOMIC DNA]</scope>
    <source>
        <strain evidence="3">cv. Darmor-bzh</strain>
    </source>
</reference>
<dbReference type="Proteomes" id="UP000028999">
    <property type="component" value="Unassembled WGS sequence"/>
</dbReference>
<keyword evidence="3" id="KW-1185">Reference proteome</keyword>
<dbReference type="AlphaFoldDB" id="A0A078G5Y8"/>
<dbReference type="EMBL" id="HG994365">
    <property type="protein sequence ID" value="CAF2078585.1"/>
    <property type="molecule type" value="Genomic_DNA"/>
</dbReference>
<name>A0A078G5Y8_BRANA</name>
<gene>
    <name evidence="2" type="primary">BnaC01g35730D</name>
    <name evidence="1" type="ORF">DARMORV10_C01P48570.1</name>
    <name evidence="2" type="ORF">GSBRNA2T00018181001</name>
</gene>
<protein>
    <submittedName>
        <fullName evidence="1">(rape) hypothetical protein</fullName>
    </submittedName>
    <submittedName>
        <fullName evidence="2">BnaC01g35730D protein</fullName>
    </submittedName>
</protein>
<evidence type="ECO:0000313" key="3">
    <source>
        <dbReference type="Proteomes" id="UP000028999"/>
    </source>
</evidence>
<reference evidence="2" key="2">
    <citation type="submission" date="2014-06" db="EMBL/GenBank/DDBJ databases">
        <authorList>
            <person name="Genoscope - CEA"/>
        </authorList>
    </citation>
    <scope>NUCLEOTIDE SEQUENCE</scope>
</reference>
<reference evidence="1" key="3">
    <citation type="submission" date="2021-01" db="EMBL/GenBank/DDBJ databases">
        <authorList>
            <consortium name="Genoscope - CEA"/>
            <person name="William W."/>
        </authorList>
    </citation>
    <scope>NUCLEOTIDE SEQUENCE</scope>
</reference>
<accession>A0A078G5Y8</accession>
<dbReference type="EMBL" id="LK032125">
    <property type="protein sequence ID" value="CDY21875.1"/>
    <property type="molecule type" value="Genomic_DNA"/>
</dbReference>
<organism evidence="2 3">
    <name type="scientific">Brassica napus</name>
    <name type="common">Rape</name>
    <dbReference type="NCBI Taxonomy" id="3708"/>
    <lineage>
        <taxon>Eukaryota</taxon>
        <taxon>Viridiplantae</taxon>
        <taxon>Streptophyta</taxon>
        <taxon>Embryophyta</taxon>
        <taxon>Tracheophyta</taxon>
        <taxon>Spermatophyta</taxon>
        <taxon>Magnoliopsida</taxon>
        <taxon>eudicotyledons</taxon>
        <taxon>Gunneridae</taxon>
        <taxon>Pentapetalae</taxon>
        <taxon>rosids</taxon>
        <taxon>malvids</taxon>
        <taxon>Brassicales</taxon>
        <taxon>Brassicaceae</taxon>
        <taxon>Brassiceae</taxon>
        <taxon>Brassica</taxon>
    </lineage>
</organism>
<proteinExistence type="predicted"/>
<dbReference type="PaxDb" id="3708-A0A078G5Y8"/>
<sequence length="71" mass="8148">MFSSAMSSSRRYLLLQRRMMSSSPKLYPVGRDHPRPEDRITILGGPSALLGRVKFLIDDIVDLDPWSMPER</sequence>
<dbReference type="Proteomes" id="UP001295469">
    <property type="component" value="Chromosome C01"/>
</dbReference>
<evidence type="ECO:0000313" key="2">
    <source>
        <dbReference type="EMBL" id="CDY21875.1"/>
    </source>
</evidence>
<evidence type="ECO:0000313" key="1">
    <source>
        <dbReference type="EMBL" id="CAF2078585.1"/>
    </source>
</evidence>
<dbReference type="Gramene" id="CDY21875">
    <property type="protein sequence ID" value="CDY21875"/>
    <property type="gene ID" value="GSBRNA2T00018181001"/>
</dbReference>